<dbReference type="RefSeq" id="XP_016611727.1">
    <property type="nucleotide sequence ID" value="XM_016749478.1"/>
</dbReference>
<accession>A0A0L0HRJ1</accession>
<evidence type="ECO:0000256" key="1">
    <source>
        <dbReference type="SAM" id="MobiDB-lite"/>
    </source>
</evidence>
<keyword evidence="4" id="KW-1185">Reference proteome</keyword>
<dbReference type="InParanoid" id="A0A0L0HRJ1"/>
<sequence length="322" mass="35336">MKFEGINRSEPKMLYSSAPEQASAKTTEEDESSQPSVININVHPDDAKCAVLMACMKALIMLGNRPCSPKELAAFILKHKLATLGGQTPYATVSSRISQHFKRCAEGVRRPLLGKKAVVESNRRTNVGMPRKWRYYVDQAGVPVADDSEPIEDIEPLLGMTGTDIEQWRKKHGSEKDGSSSKSGSGSRESSKATSGRKRSAGDHPRKTLKADGTPVKRDPHSPPLSAQTSAKGSPEAFETPSGKRERPPQQEASPNEEGSSGDEPSLTPTSEPYEEIVKRKDLFAADAMETSHEVACKMLQHHRTELQDDFPVKMKRIRADS</sequence>
<dbReference type="VEuPathDB" id="FungiDB:SPPG_01155"/>
<evidence type="ECO:0000313" key="3">
    <source>
        <dbReference type="EMBL" id="KND03688.1"/>
    </source>
</evidence>
<evidence type="ECO:0000313" key="4">
    <source>
        <dbReference type="Proteomes" id="UP000053201"/>
    </source>
</evidence>
<dbReference type="OrthoDB" id="5597783at2759"/>
<feature type="compositionally biased region" description="Basic and acidic residues" evidence="1">
    <location>
        <begin position="1"/>
        <end position="11"/>
    </location>
</feature>
<dbReference type="STRING" id="645134.A0A0L0HRJ1"/>
<protein>
    <recommendedName>
        <fullName evidence="2">GDS1 winged helix domain-containing protein</fullName>
    </recommendedName>
</protein>
<dbReference type="EMBL" id="KQ257451">
    <property type="protein sequence ID" value="KND03688.1"/>
    <property type="molecule type" value="Genomic_DNA"/>
</dbReference>
<feature type="compositionally biased region" description="Basic and acidic residues" evidence="1">
    <location>
        <begin position="200"/>
        <end position="221"/>
    </location>
</feature>
<feature type="compositionally biased region" description="Low complexity" evidence="1">
    <location>
        <begin position="180"/>
        <end position="194"/>
    </location>
</feature>
<evidence type="ECO:0000259" key="2">
    <source>
        <dbReference type="Pfam" id="PF25318"/>
    </source>
</evidence>
<feature type="region of interest" description="Disordered" evidence="1">
    <location>
        <begin position="169"/>
        <end position="279"/>
    </location>
</feature>
<name>A0A0L0HRJ1_SPIPD</name>
<dbReference type="Pfam" id="PF25318">
    <property type="entry name" value="WHD_GDS1"/>
    <property type="match status" value="1"/>
</dbReference>
<dbReference type="InterPro" id="IPR057511">
    <property type="entry name" value="WH_GDS1"/>
</dbReference>
<dbReference type="GeneID" id="27684839"/>
<organism evidence="3 4">
    <name type="scientific">Spizellomyces punctatus (strain DAOM BR117)</name>
    <dbReference type="NCBI Taxonomy" id="645134"/>
    <lineage>
        <taxon>Eukaryota</taxon>
        <taxon>Fungi</taxon>
        <taxon>Fungi incertae sedis</taxon>
        <taxon>Chytridiomycota</taxon>
        <taxon>Chytridiomycota incertae sedis</taxon>
        <taxon>Chytridiomycetes</taxon>
        <taxon>Spizellomycetales</taxon>
        <taxon>Spizellomycetaceae</taxon>
        <taxon>Spizellomyces</taxon>
    </lineage>
</organism>
<reference evidence="3 4" key="1">
    <citation type="submission" date="2009-08" db="EMBL/GenBank/DDBJ databases">
        <title>The Genome Sequence of Spizellomyces punctatus strain DAOM BR117.</title>
        <authorList>
            <consortium name="The Broad Institute Genome Sequencing Platform"/>
            <person name="Russ C."/>
            <person name="Cuomo C."/>
            <person name="Shea T."/>
            <person name="Young S.K."/>
            <person name="Zeng Q."/>
            <person name="Koehrsen M."/>
            <person name="Haas B."/>
            <person name="Borodovsky M."/>
            <person name="Guigo R."/>
            <person name="Alvarado L."/>
            <person name="Berlin A."/>
            <person name="Bochicchio J."/>
            <person name="Borenstein D."/>
            <person name="Chapman S."/>
            <person name="Chen Z."/>
            <person name="Engels R."/>
            <person name="Freedman E."/>
            <person name="Gellesch M."/>
            <person name="Goldberg J."/>
            <person name="Griggs A."/>
            <person name="Gujja S."/>
            <person name="Heiman D."/>
            <person name="Hepburn T."/>
            <person name="Howarth C."/>
            <person name="Jen D."/>
            <person name="Larson L."/>
            <person name="Lewis B."/>
            <person name="Mehta T."/>
            <person name="Park D."/>
            <person name="Pearson M."/>
            <person name="Roberts A."/>
            <person name="Saif S."/>
            <person name="Shenoy N."/>
            <person name="Sisk P."/>
            <person name="Stolte C."/>
            <person name="Sykes S."/>
            <person name="Thomson T."/>
            <person name="Walk T."/>
            <person name="White J."/>
            <person name="Yandava C."/>
            <person name="Burger G."/>
            <person name="Gray M.W."/>
            <person name="Holland P.W.H."/>
            <person name="King N."/>
            <person name="Lang F.B.F."/>
            <person name="Roger A.J."/>
            <person name="Ruiz-Trillo I."/>
            <person name="Lander E."/>
            <person name="Nusbaum C."/>
        </authorList>
    </citation>
    <scope>NUCLEOTIDE SEQUENCE [LARGE SCALE GENOMIC DNA]</scope>
    <source>
        <strain evidence="3 4">DAOM BR117</strain>
    </source>
</reference>
<dbReference type="AlphaFoldDB" id="A0A0L0HRJ1"/>
<gene>
    <name evidence="3" type="ORF">SPPG_01155</name>
</gene>
<dbReference type="Proteomes" id="UP000053201">
    <property type="component" value="Unassembled WGS sequence"/>
</dbReference>
<feature type="region of interest" description="Disordered" evidence="1">
    <location>
        <begin position="1"/>
        <end position="36"/>
    </location>
</feature>
<proteinExistence type="predicted"/>
<feature type="domain" description="GDS1 winged helix" evidence="2">
    <location>
        <begin position="43"/>
        <end position="127"/>
    </location>
</feature>